<dbReference type="PROSITE" id="PS50103">
    <property type="entry name" value="ZF_C3H1"/>
    <property type="match status" value="1"/>
</dbReference>
<dbReference type="SMART" id="SM00356">
    <property type="entry name" value="ZnF_C3H1"/>
    <property type="match status" value="2"/>
</dbReference>
<dbReference type="Gene3D" id="4.10.1000.10">
    <property type="entry name" value="Zinc finger, CCCH-type"/>
    <property type="match status" value="1"/>
</dbReference>
<dbReference type="InterPro" id="IPR036855">
    <property type="entry name" value="Znf_CCCH_sf"/>
</dbReference>
<dbReference type="HOGENOM" id="CLU_1457093_0_0_1"/>
<name>L1JSA1_GUITC</name>
<dbReference type="GeneID" id="17307990"/>
<evidence type="ECO:0000256" key="4">
    <source>
        <dbReference type="PROSITE-ProRule" id="PRU00723"/>
    </source>
</evidence>
<dbReference type="GO" id="GO:0008270">
    <property type="term" value="F:zinc ion binding"/>
    <property type="evidence" value="ECO:0007669"/>
    <property type="project" value="UniProtKB-KW"/>
</dbReference>
<evidence type="ECO:0000256" key="1">
    <source>
        <dbReference type="ARBA" id="ARBA00022723"/>
    </source>
</evidence>
<evidence type="ECO:0000313" key="8">
    <source>
        <dbReference type="Proteomes" id="UP000011087"/>
    </source>
</evidence>
<reference evidence="8" key="2">
    <citation type="submission" date="2012-11" db="EMBL/GenBank/DDBJ databases">
        <authorList>
            <person name="Kuo A."/>
            <person name="Curtis B.A."/>
            <person name="Tanifuji G."/>
            <person name="Burki F."/>
            <person name="Gruber A."/>
            <person name="Irimia M."/>
            <person name="Maruyama S."/>
            <person name="Arias M.C."/>
            <person name="Ball S.G."/>
            <person name="Gile G.H."/>
            <person name="Hirakawa Y."/>
            <person name="Hopkins J.F."/>
            <person name="Rensing S.A."/>
            <person name="Schmutz J."/>
            <person name="Symeonidi A."/>
            <person name="Elias M."/>
            <person name="Eveleigh R.J."/>
            <person name="Herman E.K."/>
            <person name="Klute M.J."/>
            <person name="Nakayama T."/>
            <person name="Obornik M."/>
            <person name="Reyes-Prieto A."/>
            <person name="Armbrust E.V."/>
            <person name="Aves S.J."/>
            <person name="Beiko R.G."/>
            <person name="Coutinho P."/>
            <person name="Dacks J.B."/>
            <person name="Durnford D.G."/>
            <person name="Fast N.M."/>
            <person name="Green B.R."/>
            <person name="Grisdale C."/>
            <person name="Hempe F."/>
            <person name="Henrissat B."/>
            <person name="Hoppner M.P."/>
            <person name="Ishida K.-I."/>
            <person name="Kim E."/>
            <person name="Koreny L."/>
            <person name="Kroth P.G."/>
            <person name="Liu Y."/>
            <person name="Malik S.-B."/>
            <person name="Maier U.G."/>
            <person name="McRose D."/>
            <person name="Mock T."/>
            <person name="Neilson J.A."/>
            <person name="Onodera N.T."/>
            <person name="Poole A.M."/>
            <person name="Pritham E.J."/>
            <person name="Richards T.A."/>
            <person name="Rocap G."/>
            <person name="Roy S.W."/>
            <person name="Sarai C."/>
            <person name="Schaack S."/>
            <person name="Shirato S."/>
            <person name="Slamovits C.H."/>
            <person name="Spencer D.F."/>
            <person name="Suzuki S."/>
            <person name="Worden A.Z."/>
            <person name="Zauner S."/>
            <person name="Barry K."/>
            <person name="Bell C."/>
            <person name="Bharti A.K."/>
            <person name="Crow J.A."/>
            <person name="Grimwood J."/>
            <person name="Kramer R."/>
            <person name="Lindquist E."/>
            <person name="Lucas S."/>
            <person name="Salamov A."/>
            <person name="McFadden G.I."/>
            <person name="Lane C.E."/>
            <person name="Keeling P.J."/>
            <person name="Gray M.W."/>
            <person name="Grigoriev I.V."/>
            <person name="Archibald J.M."/>
        </authorList>
    </citation>
    <scope>NUCLEOTIDE SEQUENCE</scope>
    <source>
        <strain evidence="8">CCMP2712</strain>
    </source>
</reference>
<dbReference type="InterPro" id="IPR000571">
    <property type="entry name" value="Znf_CCCH"/>
</dbReference>
<evidence type="ECO:0000256" key="2">
    <source>
        <dbReference type="ARBA" id="ARBA00022771"/>
    </source>
</evidence>
<gene>
    <name evidence="6" type="ORF">GUITHDRAFT_102992</name>
</gene>
<dbReference type="AlphaFoldDB" id="L1JSA1"/>
<reference evidence="7" key="3">
    <citation type="submission" date="2015-06" db="UniProtKB">
        <authorList>
            <consortium name="EnsemblProtists"/>
        </authorList>
    </citation>
    <scope>IDENTIFICATION</scope>
</reference>
<accession>L1JSA1</accession>
<reference evidence="6 8" key="1">
    <citation type="journal article" date="2012" name="Nature">
        <title>Algal genomes reveal evolutionary mosaicism and the fate of nucleomorphs.</title>
        <authorList>
            <consortium name="DOE Joint Genome Institute"/>
            <person name="Curtis B.A."/>
            <person name="Tanifuji G."/>
            <person name="Burki F."/>
            <person name="Gruber A."/>
            <person name="Irimia M."/>
            <person name="Maruyama S."/>
            <person name="Arias M.C."/>
            <person name="Ball S.G."/>
            <person name="Gile G.H."/>
            <person name="Hirakawa Y."/>
            <person name="Hopkins J.F."/>
            <person name="Kuo A."/>
            <person name="Rensing S.A."/>
            <person name="Schmutz J."/>
            <person name="Symeonidi A."/>
            <person name="Elias M."/>
            <person name="Eveleigh R.J."/>
            <person name="Herman E.K."/>
            <person name="Klute M.J."/>
            <person name="Nakayama T."/>
            <person name="Obornik M."/>
            <person name="Reyes-Prieto A."/>
            <person name="Armbrust E.V."/>
            <person name="Aves S.J."/>
            <person name="Beiko R.G."/>
            <person name="Coutinho P."/>
            <person name="Dacks J.B."/>
            <person name="Durnford D.G."/>
            <person name="Fast N.M."/>
            <person name="Green B.R."/>
            <person name="Grisdale C.J."/>
            <person name="Hempel F."/>
            <person name="Henrissat B."/>
            <person name="Hoppner M.P."/>
            <person name="Ishida K."/>
            <person name="Kim E."/>
            <person name="Koreny L."/>
            <person name="Kroth P.G."/>
            <person name="Liu Y."/>
            <person name="Malik S.B."/>
            <person name="Maier U.G."/>
            <person name="McRose D."/>
            <person name="Mock T."/>
            <person name="Neilson J.A."/>
            <person name="Onodera N.T."/>
            <person name="Poole A.M."/>
            <person name="Pritham E.J."/>
            <person name="Richards T.A."/>
            <person name="Rocap G."/>
            <person name="Roy S.W."/>
            <person name="Sarai C."/>
            <person name="Schaack S."/>
            <person name="Shirato S."/>
            <person name="Slamovits C.H."/>
            <person name="Spencer D.F."/>
            <person name="Suzuki S."/>
            <person name="Worden A.Z."/>
            <person name="Zauner S."/>
            <person name="Barry K."/>
            <person name="Bell C."/>
            <person name="Bharti A.K."/>
            <person name="Crow J.A."/>
            <person name="Grimwood J."/>
            <person name="Kramer R."/>
            <person name="Lindquist E."/>
            <person name="Lucas S."/>
            <person name="Salamov A."/>
            <person name="McFadden G.I."/>
            <person name="Lane C.E."/>
            <person name="Keeling P.J."/>
            <person name="Gray M.W."/>
            <person name="Grigoriev I.V."/>
            <person name="Archibald J.M."/>
        </authorList>
    </citation>
    <scope>NUCLEOTIDE SEQUENCE</scope>
    <source>
        <strain evidence="6 8">CCMP2712</strain>
    </source>
</reference>
<feature type="domain" description="C3H1-type" evidence="5">
    <location>
        <begin position="57"/>
        <end position="85"/>
    </location>
</feature>
<dbReference type="SUPFAM" id="SSF90229">
    <property type="entry name" value="CCCH zinc finger"/>
    <property type="match status" value="1"/>
</dbReference>
<keyword evidence="1 4" id="KW-0479">Metal-binding</keyword>
<feature type="zinc finger region" description="C3H1-type" evidence="4">
    <location>
        <begin position="57"/>
        <end position="85"/>
    </location>
</feature>
<keyword evidence="2 4" id="KW-0863">Zinc-finger</keyword>
<protein>
    <recommendedName>
        <fullName evidence="5">C3H1-type domain-containing protein</fullName>
    </recommendedName>
</protein>
<keyword evidence="3 4" id="KW-0862">Zinc</keyword>
<evidence type="ECO:0000313" key="7">
    <source>
        <dbReference type="EnsemblProtists" id="EKX51070"/>
    </source>
</evidence>
<evidence type="ECO:0000256" key="3">
    <source>
        <dbReference type="ARBA" id="ARBA00022833"/>
    </source>
</evidence>
<evidence type="ECO:0000259" key="5">
    <source>
        <dbReference type="PROSITE" id="PS50103"/>
    </source>
</evidence>
<proteinExistence type="predicted"/>
<organism evidence="6">
    <name type="scientific">Guillardia theta (strain CCMP2712)</name>
    <name type="common">Cryptophyte</name>
    <dbReference type="NCBI Taxonomy" id="905079"/>
    <lineage>
        <taxon>Eukaryota</taxon>
        <taxon>Cryptophyceae</taxon>
        <taxon>Pyrenomonadales</taxon>
        <taxon>Geminigeraceae</taxon>
        <taxon>Guillardia</taxon>
    </lineage>
</organism>
<dbReference type="KEGG" id="gtt:GUITHDRAFT_102992"/>
<dbReference type="PaxDb" id="55529-EKX51070"/>
<sequence length="186" mass="21237">MADSKGMEQPKFSPFACHADKNRRDGIRLLRVNGRLLCHFYMKGECPHGEKMLHLPKEERPACPNFVACGVCKFGSQCWYPHSAAARKRDMKVNLAVQVQGTHYQRMLDFFNELETCDVVETGQLAAGKKTVKVILLQVDEDPIAFAHQHFIRSERMRSAVARVYHVYKQSQDLHQVLQSGGDQHL</sequence>
<evidence type="ECO:0000313" key="6">
    <source>
        <dbReference type="EMBL" id="EKX51070.1"/>
    </source>
</evidence>
<dbReference type="RefSeq" id="XP_005838050.1">
    <property type="nucleotide sequence ID" value="XM_005837993.1"/>
</dbReference>
<dbReference type="EnsemblProtists" id="EKX51070">
    <property type="protein sequence ID" value="EKX51070"/>
    <property type="gene ID" value="GUITHDRAFT_102992"/>
</dbReference>
<dbReference type="EMBL" id="JH992976">
    <property type="protein sequence ID" value="EKX51070.1"/>
    <property type="molecule type" value="Genomic_DNA"/>
</dbReference>
<keyword evidence="8" id="KW-1185">Reference proteome</keyword>
<dbReference type="Proteomes" id="UP000011087">
    <property type="component" value="Unassembled WGS sequence"/>
</dbReference>